<proteinExistence type="predicted"/>
<comment type="caution">
    <text evidence="1">The sequence shown here is derived from an EMBL/GenBank/DDBJ whole genome shotgun (WGS) entry which is preliminary data.</text>
</comment>
<dbReference type="PANTHER" id="PTHR34351:SF2">
    <property type="entry name" value="DUF58 DOMAIN-CONTAINING PROTEIN"/>
    <property type="match status" value="1"/>
</dbReference>
<dbReference type="PANTHER" id="PTHR34351">
    <property type="entry name" value="SLR1927 PROTEIN-RELATED"/>
    <property type="match status" value="1"/>
</dbReference>
<gene>
    <name evidence="1" type="ORF">IAC96_12350</name>
</gene>
<dbReference type="AlphaFoldDB" id="A0A9D1EG33"/>
<protein>
    <submittedName>
        <fullName evidence="1">DUF58 domain-containing protein</fullName>
    </submittedName>
</protein>
<evidence type="ECO:0000313" key="1">
    <source>
        <dbReference type="EMBL" id="HIR89727.1"/>
    </source>
</evidence>
<organism evidence="1 2">
    <name type="scientific">Candidatus Fimimorpha faecalis</name>
    <dbReference type="NCBI Taxonomy" id="2840824"/>
    <lineage>
        <taxon>Bacteria</taxon>
        <taxon>Bacillati</taxon>
        <taxon>Bacillota</taxon>
        <taxon>Clostridia</taxon>
        <taxon>Eubacteriales</taxon>
        <taxon>Candidatus Fimimorpha</taxon>
    </lineage>
</organism>
<dbReference type="EMBL" id="DVHN01000172">
    <property type="protein sequence ID" value="HIR89727.1"/>
    <property type="molecule type" value="Genomic_DNA"/>
</dbReference>
<reference evidence="1" key="1">
    <citation type="submission" date="2020-10" db="EMBL/GenBank/DDBJ databases">
        <authorList>
            <person name="Gilroy R."/>
        </authorList>
    </citation>
    <scope>NUCLEOTIDE SEQUENCE</scope>
    <source>
        <strain evidence="1">ChiW13-3771</strain>
    </source>
</reference>
<dbReference type="Proteomes" id="UP000824201">
    <property type="component" value="Unassembled WGS sequence"/>
</dbReference>
<name>A0A9D1EG33_9FIRM</name>
<sequence>MKLVLLLLGAFLLFFLQKYIYQTYWKKQLTVSIRFQERPVFEGESACLTEIIENRKLLPLIHLNVKFQISRYLQFQNMENTTVSDQTYRSDIFSVLFFQRITRTLQFHCQKRGYYEIKQADCISSDLLMTNSLVTILPVQTFLYVYPKSIDISSLEVPFRKMIGSITSRQFLYEDPFEFRGIRDYTITDPMNKINWKASARSGNLMVNLHDSTASQEVILFLNLEDPLLWKKDILQEVSIRLAGAISHYFLNKSIPIQMVCNAYDLLTGQVAVIPAGTGLCQITTIYQILARIDLSRPTISCKQQLQDLLYTSNRTDPLYIMISSDLHPDLQEAFGNLTQNSAGALWIAPLTADMEFPISSTPDMQVIRWEVSSYET</sequence>
<evidence type="ECO:0000313" key="2">
    <source>
        <dbReference type="Proteomes" id="UP000824201"/>
    </source>
</evidence>
<accession>A0A9D1EG33</accession>
<reference evidence="1" key="2">
    <citation type="journal article" date="2021" name="PeerJ">
        <title>Extensive microbial diversity within the chicken gut microbiome revealed by metagenomics and culture.</title>
        <authorList>
            <person name="Gilroy R."/>
            <person name="Ravi A."/>
            <person name="Getino M."/>
            <person name="Pursley I."/>
            <person name="Horton D.L."/>
            <person name="Alikhan N.F."/>
            <person name="Baker D."/>
            <person name="Gharbi K."/>
            <person name="Hall N."/>
            <person name="Watson M."/>
            <person name="Adriaenssens E.M."/>
            <person name="Foster-Nyarko E."/>
            <person name="Jarju S."/>
            <person name="Secka A."/>
            <person name="Antonio M."/>
            <person name="Oren A."/>
            <person name="Chaudhuri R.R."/>
            <person name="La Ragione R."/>
            <person name="Hildebrand F."/>
            <person name="Pallen M.J."/>
        </authorList>
    </citation>
    <scope>NUCLEOTIDE SEQUENCE</scope>
    <source>
        <strain evidence="1">ChiW13-3771</strain>
    </source>
</reference>